<proteinExistence type="predicted"/>
<organism evidence="1 2">
    <name type="scientific">Acer saccharum</name>
    <name type="common">Sugar maple</name>
    <dbReference type="NCBI Taxonomy" id="4024"/>
    <lineage>
        <taxon>Eukaryota</taxon>
        <taxon>Viridiplantae</taxon>
        <taxon>Streptophyta</taxon>
        <taxon>Embryophyta</taxon>
        <taxon>Tracheophyta</taxon>
        <taxon>Spermatophyta</taxon>
        <taxon>Magnoliopsida</taxon>
        <taxon>eudicotyledons</taxon>
        <taxon>Gunneridae</taxon>
        <taxon>Pentapetalae</taxon>
        <taxon>rosids</taxon>
        <taxon>malvids</taxon>
        <taxon>Sapindales</taxon>
        <taxon>Sapindaceae</taxon>
        <taxon>Hippocastanoideae</taxon>
        <taxon>Acereae</taxon>
        <taxon>Acer</taxon>
    </lineage>
</organism>
<gene>
    <name evidence="1" type="ORF">LWI29_026207</name>
</gene>
<name>A0AA39TGV7_ACESA</name>
<dbReference type="AlphaFoldDB" id="A0AA39TGV7"/>
<reference evidence="1" key="1">
    <citation type="journal article" date="2022" name="Plant J.">
        <title>Strategies of tolerance reflected in two North American maple genomes.</title>
        <authorList>
            <person name="McEvoy S.L."/>
            <person name="Sezen U.U."/>
            <person name="Trouern-Trend A."/>
            <person name="McMahon S.M."/>
            <person name="Schaberg P.G."/>
            <person name="Yang J."/>
            <person name="Wegrzyn J.L."/>
            <person name="Swenson N.G."/>
        </authorList>
    </citation>
    <scope>NUCLEOTIDE SEQUENCE</scope>
    <source>
        <strain evidence="1">NS2018</strain>
    </source>
</reference>
<evidence type="ECO:0000313" key="2">
    <source>
        <dbReference type="Proteomes" id="UP001168877"/>
    </source>
</evidence>
<comment type="caution">
    <text evidence="1">The sequence shown here is derived from an EMBL/GenBank/DDBJ whole genome shotgun (WGS) entry which is preliminary data.</text>
</comment>
<evidence type="ECO:0000313" key="1">
    <source>
        <dbReference type="EMBL" id="KAK0608149.1"/>
    </source>
</evidence>
<sequence>MSVSVLNWTRRVYGEEVNKVETVRRLTRSCAGYGVIGSCYRQGAVPNLIGSFTVPKDLTSTPSNLFSGTWKGSKSFLFSRNSSYTLALKMSAELPLSIITRRTSLWASWTPTTITSLGFA</sequence>
<reference evidence="1" key="2">
    <citation type="submission" date="2023-06" db="EMBL/GenBank/DDBJ databases">
        <authorList>
            <person name="Swenson N.G."/>
            <person name="Wegrzyn J.L."/>
            <person name="Mcevoy S.L."/>
        </authorList>
    </citation>
    <scope>NUCLEOTIDE SEQUENCE</scope>
    <source>
        <strain evidence="1">NS2018</strain>
        <tissue evidence="1">Leaf</tissue>
    </source>
</reference>
<protein>
    <submittedName>
        <fullName evidence="1">Uncharacterized protein</fullName>
    </submittedName>
</protein>
<accession>A0AA39TGV7</accession>
<keyword evidence="2" id="KW-1185">Reference proteome</keyword>
<dbReference type="Proteomes" id="UP001168877">
    <property type="component" value="Unassembled WGS sequence"/>
</dbReference>
<dbReference type="EMBL" id="JAUESC010000001">
    <property type="protein sequence ID" value="KAK0608149.1"/>
    <property type="molecule type" value="Genomic_DNA"/>
</dbReference>